<gene>
    <name evidence="1" type="ORF">ABIF29_000114</name>
</gene>
<keyword evidence="2" id="KW-1185">Reference proteome</keyword>
<sequence length="104" mass="11848">MRSRGAVDLQVASVVLVDRLPRPKKQRLDLFALYGIERWSLHDCRRTIATYLDDRRLGGAATAILGHKTSFGKTKEREKLAPVTEQHYSRAQKIDLKAEGMALW</sequence>
<dbReference type="Proteomes" id="UP001565471">
    <property type="component" value="Unassembled WGS sequence"/>
</dbReference>
<dbReference type="EMBL" id="JBGBZA010000001">
    <property type="protein sequence ID" value="MEY9313315.1"/>
    <property type="molecule type" value="Genomic_DNA"/>
</dbReference>
<reference evidence="1 2" key="1">
    <citation type="submission" date="2024-07" db="EMBL/GenBank/DDBJ databases">
        <title>Genomic Encyclopedia of Type Strains, Phase V (KMG-V): Genome sequencing to study the core and pangenomes of soil and plant-associated prokaryotes.</title>
        <authorList>
            <person name="Whitman W."/>
        </authorList>
    </citation>
    <scope>NUCLEOTIDE SEQUENCE [LARGE SCALE GENOMIC DNA]</scope>
    <source>
        <strain evidence="1 2">USDA 415</strain>
    </source>
</reference>
<name>A0ABV4EQA6_BRAEL</name>
<protein>
    <recommendedName>
        <fullName evidence="3">Integrase</fullName>
    </recommendedName>
</protein>
<proteinExistence type="predicted"/>
<evidence type="ECO:0000313" key="1">
    <source>
        <dbReference type="EMBL" id="MEY9313315.1"/>
    </source>
</evidence>
<accession>A0ABV4EQA6</accession>
<evidence type="ECO:0000313" key="2">
    <source>
        <dbReference type="Proteomes" id="UP001565471"/>
    </source>
</evidence>
<comment type="caution">
    <text evidence="1">The sequence shown here is derived from an EMBL/GenBank/DDBJ whole genome shotgun (WGS) entry which is preliminary data.</text>
</comment>
<organism evidence="1 2">
    <name type="scientific">Bradyrhizobium elkanii</name>
    <dbReference type="NCBI Taxonomy" id="29448"/>
    <lineage>
        <taxon>Bacteria</taxon>
        <taxon>Pseudomonadati</taxon>
        <taxon>Pseudomonadota</taxon>
        <taxon>Alphaproteobacteria</taxon>
        <taxon>Hyphomicrobiales</taxon>
        <taxon>Nitrobacteraceae</taxon>
        <taxon>Bradyrhizobium</taxon>
    </lineage>
</organism>
<evidence type="ECO:0008006" key="3">
    <source>
        <dbReference type="Google" id="ProtNLM"/>
    </source>
</evidence>